<dbReference type="GO" id="GO:0016787">
    <property type="term" value="F:hydrolase activity"/>
    <property type="evidence" value="ECO:0007669"/>
    <property type="project" value="UniProtKB-KW"/>
</dbReference>
<sequence>MVRPLLLRALSLAFLLLLVVDGDVLGRKAAAGGGLGREIESYAVIFDAGSTGSRVHVFRFDENMDLLNLGDDIELFVQVFVGSSDSLFRIPCLF</sequence>
<protein>
    <submittedName>
        <fullName evidence="4">Putative apyrase 2</fullName>
    </submittedName>
</protein>
<proteinExistence type="inferred from homology"/>
<dbReference type="AlphaFoldDB" id="A0A8K0I5A1"/>
<evidence type="ECO:0000256" key="3">
    <source>
        <dbReference type="SAM" id="SignalP"/>
    </source>
</evidence>
<keyword evidence="3" id="KW-0732">Signal</keyword>
<keyword evidence="2" id="KW-0378">Hydrolase</keyword>
<dbReference type="Proteomes" id="UP000797356">
    <property type="component" value="Chromosome 4"/>
</dbReference>
<gene>
    <name evidence="4" type="ORF">COCNU_04G005060</name>
</gene>
<reference evidence="4" key="2">
    <citation type="submission" date="2019-07" db="EMBL/GenBank/DDBJ databases">
        <authorList>
            <person name="Yang Y."/>
            <person name="Bocs S."/>
            <person name="Baudouin L."/>
        </authorList>
    </citation>
    <scope>NUCLEOTIDE SEQUENCE</scope>
    <source>
        <tissue evidence="4">Spear leaf of Hainan Tall coconut</tissue>
    </source>
</reference>
<name>A0A8K0I5A1_COCNU</name>
<keyword evidence="5" id="KW-1185">Reference proteome</keyword>
<comment type="caution">
    <text evidence="4">The sequence shown here is derived from an EMBL/GenBank/DDBJ whole genome shotgun (WGS) entry which is preliminary data.</text>
</comment>
<accession>A0A8K0I5A1</accession>
<evidence type="ECO:0000313" key="4">
    <source>
        <dbReference type="EMBL" id="KAG1338200.1"/>
    </source>
</evidence>
<evidence type="ECO:0000313" key="5">
    <source>
        <dbReference type="Proteomes" id="UP000797356"/>
    </source>
</evidence>
<dbReference type="Gene3D" id="3.30.420.40">
    <property type="match status" value="1"/>
</dbReference>
<organism evidence="4 5">
    <name type="scientific">Cocos nucifera</name>
    <name type="common">Coconut palm</name>
    <dbReference type="NCBI Taxonomy" id="13894"/>
    <lineage>
        <taxon>Eukaryota</taxon>
        <taxon>Viridiplantae</taxon>
        <taxon>Streptophyta</taxon>
        <taxon>Embryophyta</taxon>
        <taxon>Tracheophyta</taxon>
        <taxon>Spermatophyta</taxon>
        <taxon>Magnoliopsida</taxon>
        <taxon>Liliopsida</taxon>
        <taxon>Arecaceae</taxon>
        <taxon>Arecoideae</taxon>
        <taxon>Cocoseae</taxon>
        <taxon>Attaleinae</taxon>
        <taxon>Cocos</taxon>
    </lineage>
</organism>
<comment type="similarity">
    <text evidence="1">Belongs to the GDA1/CD39 NTPase family.</text>
</comment>
<feature type="signal peptide" evidence="3">
    <location>
        <begin position="1"/>
        <end position="22"/>
    </location>
</feature>
<dbReference type="Pfam" id="PF01150">
    <property type="entry name" value="GDA1_CD39"/>
    <property type="match status" value="1"/>
</dbReference>
<feature type="chain" id="PRO_5035468927" evidence="3">
    <location>
        <begin position="23"/>
        <end position="94"/>
    </location>
</feature>
<dbReference type="InterPro" id="IPR000407">
    <property type="entry name" value="GDA1_CD39_NTPase"/>
</dbReference>
<evidence type="ECO:0000256" key="1">
    <source>
        <dbReference type="ARBA" id="ARBA00009283"/>
    </source>
</evidence>
<dbReference type="OrthoDB" id="6372431at2759"/>
<reference evidence="4" key="1">
    <citation type="journal article" date="2017" name="Gigascience">
        <title>The genome draft of coconut (Cocos nucifera).</title>
        <authorList>
            <person name="Xiao Y."/>
            <person name="Xu P."/>
            <person name="Fan H."/>
            <person name="Baudouin L."/>
            <person name="Xia W."/>
            <person name="Bocs S."/>
            <person name="Xu J."/>
            <person name="Li Q."/>
            <person name="Guo A."/>
            <person name="Zhou L."/>
            <person name="Li J."/>
            <person name="Wu Y."/>
            <person name="Ma Z."/>
            <person name="Armero A."/>
            <person name="Issali A.E."/>
            <person name="Liu N."/>
            <person name="Peng M."/>
            <person name="Yang Y."/>
        </authorList>
    </citation>
    <scope>NUCLEOTIDE SEQUENCE</scope>
    <source>
        <tissue evidence="4">Spear leaf of Hainan Tall coconut</tissue>
    </source>
</reference>
<evidence type="ECO:0000256" key="2">
    <source>
        <dbReference type="ARBA" id="ARBA00022801"/>
    </source>
</evidence>
<dbReference type="EMBL" id="CM017875">
    <property type="protein sequence ID" value="KAG1338200.1"/>
    <property type="molecule type" value="Genomic_DNA"/>
</dbReference>